<dbReference type="RefSeq" id="WP_147276079.1">
    <property type="nucleotide sequence ID" value="NZ_QQNH01000017.1"/>
</dbReference>
<protein>
    <submittedName>
        <fullName evidence="2">Uncharacterized protein</fullName>
    </submittedName>
</protein>
<proteinExistence type="predicted"/>
<keyword evidence="3" id="KW-1185">Reference proteome</keyword>
<feature type="signal peptide" evidence="1">
    <location>
        <begin position="1"/>
        <end position="19"/>
    </location>
</feature>
<dbReference type="EMBL" id="QQNH01000017">
    <property type="protein sequence ID" value="RDE08405.1"/>
    <property type="molecule type" value="Genomic_DNA"/>
</dbReference>
<evidence type="ECO:0000313" key="3">
    <source>
        <dbReference type="Proteomes" id="UP000253759"/>
    </source>
</evidence>
<reference evidence="3" key="1">
    <citation type="submission" date="2018-07" db="EMBL/GenBank/DDBJ databases">
        <authorList>
            <person name="Liu B.-T."/>
            <person name="Du Z."/>
        </authorList>
    </citation>
    <scope>NUCLEOTIDE SEQUENCE [LARGE SCALE GENOMIC DNA]</scope>
    <source>
        <strain evidence="3">XYN52</strain>
    </source>
</reference>
<dbReference type="Proteomes" id="UP000253759">
    <property type="component" value="Unassembled WGS sequence"/>
</dbReference>
<gene>
    <name evidence="2" type="ORF">DVH29_11795</name>
</gene>
<feature type="chain" id="PRO_5016587682" evidence="1">
    <location>
        <begin position="20"/>
        <end position="188"/>
    </location>
</feature>
<evidence type="ECO:0000256" key="1">
    <source>
        <dbReference type="SAM" id="SignalP"/>
    </source>
</evidence>
<dbReference type="AlphaFoldDB" id="A0A369W3F3"/>
<accession>A0A369W3F3</accession>
<name>A0A369W3F3_9HYPH</name>
<organism evidence="2 3">
    <name type="scientific">Pelagibacterium lacus</name>
    <dbReference type="NCBI Taxonomy" id="2282655"/>
    <lineage>
        <taxon>Bacteria</taxon>
        <taxon>Pseudomonadati</taxon>
        <taxon>Pseudomonadota</taxon>
        <taxon>Alphaproteobacteria</taxon>
        <taxon>Hyphomicrobiales</taxon>
        <taxon>Devosiaceae</taxon>
        <taxon>Pelagibacterium</taxon>
    </lineage>
</organism>
<evidence type="ECO:0000313" key="2">
    <source>
        <dbReference type="EMBL" id="RDE08405.1"/>
    </source>
</evidence>
<comment type="caution">
    <text evidence="2">The sequence shown here is derived from an EMBL/GenBank/DDBJ whole genome shotgun (WGS) entry which is preliminary data.</text>
</comment>
<keyword evidence="1" id="KW-0732">Signal</keyword>
<sequence>MKIALPVLLAALLATPAPAQVSSAYTRYTLPDDCTRIAASDGEGDWADFVCPGFGGYPFVIRYGDGRESITYGFATASGMSTFAAFNYANETVEWRIIENGETVRPFAAIQRWRLANSEGEWAHQMLVVSRVGQPSDGGACPIAFVAPTDGANDRARDYADRLADDFHCGTDMPVIEDLISPFVGPPN</sequence>
<dbReference type="OrthoDB" id="7427667at2"/>